<sequence>MIWAYSAWLREWRMHAIQVSISN</sequence>
<dbReference type="EMBL" id="CM047743">
    <property type="protein sequence ID" value="KAJ0031632.1"/>
    <property type="molecule type" value="Genomic_DNA"/>
</dbReference>
<protein>
    <submittedName>
        <fullName evidence="1">Uncharacterized protein</fullName>
    </submittedName>
</protein>
<name>A0ACC0YB68_9ROSI</name>
<evidence type="ECO:0000313" key="1">
    <source>
        <dbReference type="EMBL" id="KAJ0031632.1"/>
    </source>
</evidence>
<organism evidence="1 2">
    <name type="scientific">Pistacia integerrima</name>
    <dbReference type="NCBI Taxonomy" id="434235"/>
    <lineage>
        <taxon>Eukaryota</taxon>
        <taxon>Viridiplantae</taxon>
        <taxon>Streptophyta</taxon>
        <taxon>Embryophyta</taxon>
        <taxon>Tracheophyta</taxon>
        <taxon>Spermatophyta</taxon>
        <taxon>Magnoliopsida</taxon>
        <taxon>eudicotyledons</taxon>
        <taxon>Gunneridae</taxon>
        <taxon>Pentapetalae</taxon>
        <taxon>rosids</taxon>
        <taxon>malvids</taxon>
        <taxon>Sapindales</taxon>
        <taxon>Anacardiaceae</taxon>
        <taxon>Pistacia</taxon>
    </lineage>
</organism>
<gene>
    <name evidence="1" type="ORF">Pint_14125</name>
</gene>
<reference evidence="2" key="1">
    <citation type="journal article" date="2023" name="G3 (Bethesda)">
        <title>Genome assembly and association tests identify interacting loci associated with vigor, precocity, and sex in interspecific pistachio rootstocks.</title>
        <authorList>
            <person name="Palmer W."/>
            <person name="Jacygrad E."/>
            <person name="Sagayaradj S."/>
            <person name="Cavanaugh K."/>
            <person name="Han R."/>
            <person name="Bertier L."/>
            <person name="Beede B."/>
            <person name="Kafkas S."/>
            <person name="Golino D."/>
            <person name="Preece J."/>
            <person name="Michelmore R."/>
        </authorList>
    </citation>
    <scope>NUCLEOTIDE SEQUENCE [LARGE SCALE GENOMIC DNA]</scope>
</reference>
<evidence type="ECO:0000313" key="2">
    <source>
        <dbReference type="Proteomes" id="UP001163603"/>
    </source>
</evidence>
<comment type="caution">
    <text evidence="1">The sequence shown here is derived from an EMBL/GenBank/DDBJ whole genome shotgun (WGS) entry which is preliminary data.</text>
</comment>
<dbReference type="Proteomes" id="UP001163603">
    <property type="component" value="Chromosome 8"/>
</dbReference>
<accession>A0ACC0YB68</accession>
<keyword evidence="2" id="KW-1185">Reference proteome</keyword>
<proteinExistence type="predicted"/>